<protein>
    <submittedName>
        <fullName evidence="1">Uncharacterized protein</fullName>
    </submittedName>
</protein>
<organism evidence="1 2">
    <name type="scientific">Avena sativa</name>
    <name type="common">Oat</name>
    <dbReference type="NCBI Taxonomy" id="4498"/>
    <lineage>
        <taxon>Eukaryota</taxon>
        <taxon>Viridiplantae</taxon>
        <taxon>Streptophyta</taxon>
        <taxon>Embryophyta</taxon>
        <taxon>Tracheophyta</taxon>
        <taxon>Spermatophyta</taxon>
        <taxon>Magnoliopsida</taxon>
        <taxon>Liliopsida</taxon>
        <taxon>Poales</taxon>
        <taxon>Poaceae</taxon>
        <taxon>BOP clade</taxon>
        <taxon>Pooideae</taxon>
        <taxon>Poodae</taxon>
        <taxon>Poeae</taxon>
        <taxon>Poeae Chloroplast Group 1 (Aveneae type)</taxon>
        <taxon>Aveninae</taxon>
        <taxon>Avena</taxon>
    </lineage>
</organism>
<evidence type="ECO:0000313" key="2">
    <source>
        <dbReference type="Proteomes" id="UP001732700"/>
    </source>
</evidence>
<dbReference type="Proteomes" id="UP001732700">
    <property type="component" value="Chromosome 3D"/>
</dbReference>
<reference evidence="1" key="2">
    <citation type="submission" date="2025-09" db="UniProtKB">
        <authorList>
            <consortium name="EnsemblPlants"/>
        </authorList>
    </citation>
    <scope>IDENTIFICATION</scope>
</reference>
<sequence length="589" mass="65554">MASSASLQSFLPPSAQYATSSSSRRRARFVQCSAVSAPAESAVSADRLEPRVEQREGGYWVLKEKYRTSLNPQEKVKLGKEPMALFTEGGIKDLAKIPMEEIDADKLTKEDVDVRLKWLGLFHRRKQQYGRFMMRLKLPNGVTTSEQTRYLASVIDKYGKDGCADVTTRQNWQIRGVTLPDVPEILDGLRSVGLTSLQSGMDNVRNPVGNPLAGIDPDEIVDTRPYTNLLSSYITNNSEGNLDITNLPRKWNVCVIGTHDLFEHPHINDLAYMPAEKDGKFGFNLLVGGFISPKRWGEALPLDAWVPGDDIIPVCKAVLEAYRDLGTRGNRQKTRMMWLIDELGMEVFRSEIEKRMPDGVLERAAPEDLIDSKWERRDYLGVHPQKQEGLSFVGLHVPVGRLQAADMFDLARLADDYGSGELRLTVEQNIVLPNVRNDRIDALLAEPLLRERFSPRPSLLMKGLVACTGNQFCGQAIIETKARALQVTRDLEARVSVPTTVRMHWTGCPNSCAQVQLADIGFMGCLTKNSSGKVVEAADIFVGGRVGSDSHLTGVHRKAVPCEDIVPIVADLLVDRFGAVPRDREEDDE</sequence>
<keyword evidence="2" id="KW-1185">Reference proteome</keyword>
<reference evidence="1" key="1">
    <citation type="submission" date="2021-05" db="EMBL/GenBank/DDBJ databases">
        <authorList>
            <person name="Scholz U."/>
            <person name="Mascher M."/>
            <person name="Fiebig A."/>
        </authorList>
    </citation>
    <scope>NUCLEOTIDE SEQUENCE [LARGE SCALE GENOMIC DNA]</scope>
</reference>
<proteinExistence type="predicted"/>
<name>A0ACD5W394_AVESA</name>
<dbReference type="EnsemblPlants" id="AVESA.00010b.r2.3DG0561400.1">
    <property type="protein sequence ID" value="AVESA.00010b.r2.3DG0561400.1.CDS"/>
    <property type="gene ID" value="AVESA.00010b.r2.3DG0561400"/>
</dbReference>
<accession>A0ACD5W394</accession>
<evidence type="ECO:0000313" key="1">
    <source>
        <dbReference type="EnsemblPlants" id="AVESA.00010b.r2.3DG0561400.1.CDS"/>
    </source>
</evidence>